<evidence type="ECO:0000313" key="1">
    <source>
        <dbReference type="EMBL" id="KAI6090651.1"/>
    </source>
</evidence>
<proteinExistence type="predicted"/>
<gene>
    <name evidence="1" type="ORF">F4821DRAFT_274792</name>
</gene>
<protein>
    <submittedName>
        <fullName evidence="1">Uncharacterized protein</fullName>
    </submittedName>
</protein>
<sequence>MATPGDAQAGNAQLEYNTSMESNRNTNHTSTYIKISQITSRQETVSSELSPCVSRLESAGPNEKIDPIPNTSRLPLKESLGLDGCLIIAGGSITILAAMGFLTFLWFGYGSEPEAADATWAWRQIALRDWMTRTITISALVLRFVVSLQTSVSTSMIAALILEKRLTRKSDAAYLSISRGISDGPRRLIQILFSSGTWSTLFHIEIWLITLMAIVALCLQFSSTILISDLHRFMIVGDVGTQSIRNLCSFSGLEPAQVWPPYSYIPVYTMFGEEKSEYNITPNARGFSDSGIVRRGYLPLEGVENRTSVRLYHGTTLVPYSRTVCVPPKLNNHFSSSYFVFNDSTTFGSMTGTVDYGLSLRSAYPGVGPLCTSDECETIPFECIIPGTQVDHSSQANYCFLETVGLTSQALQTVVLNGLSDTNIPGEPWSLNSSIHLVVRSNLTALDWASVSENFTASTASTVDEWRVFEIMKDRVVSVSLCFTRFTVEVHDARLTTLEATREPKIMWDGFTVQHDTSEVTRFIGVDSPTQTFAGRGIMNMEILSVEDKNNTSFKLVKDLSPAKASAAYMQEYVVKSLSGELAPNTTFAGCIFCTDLAYFLHNDICLLFNDIIESSDRAAAALQGIVQVVSATVFDSMIKLFNMSEEVNVAVTTTVSTPGPCSSHQCFGFIAVITLLGIHLVIVVVITVLYISQVRFSRYSNIWHAISQLVSDKLKDILEQGNNAKDKVITEALKRERGDDFVKLELRGDGSRVEIVKHSDDNRKPNGTDES</sequence>
<keyword evidence="2" id="KW-1185">Reference proteome</keyword>
<dbReference type="EMBL" id="MU394290">
    <property type="protein sequence ID" value="KAI6090651.1"/>
    <property type="molecule type" value="Genomic_DNA"/>
</dbReference>
<accession>A0ACC0DDL5</accession>
<name>A0ACC0DDL5_9PEZI</name>
<reference evidence="1 2" key="1">
    <citation type="journal article" date="2022" name="New Phytol.">
        <title>Ecological generalism drives hyperdiversity of secondary metabolite gene clusters in xylarialean endophytes.</title>
        <authorList>
            <person name="Franco M.E.E."/>
            <person name="Wisecaver J.H."/>
            <person name="Arnold A.E."/>
            <person name="Ju Y.M."/>
            <person name="Slot J.C."/>
            <person name="Ahrendt S."/>
            <person name="Moore L.P."/>
            <person name="Eastman K.E."/>
            <person name="Scott K."/>
            <person name="Konkel Z."/>
            <person name="Mondo S.J."/>
            <person name="Kuo A."/>
            <person name="Hayes R.D."/>
            <person name="Haridas S."/>
            <person name="Andreopoulos B."/>
            <person name="Riley R."/>
            <person name="LaButti K."/>
            <person name="Pangilinan J."/>
            <person name="Lipzen A."/>
            <person name="Amirebrahimi M."/>
            <person name="Yan J."/>
            <person name="Adam C."/>
            <person name="Keymanesh K."/>
            <person name="Ng V."/>
            <person name="Louie K."/>
            <person name="Northen T."/>
            <person name="Drula E."/>
            <person name="Henrissat B."/>
            <person name="Hsieh H.M."/>
            <person name="Youens-Clark K."/>
            <person name="Lutzoni F."/>
            <person name="Miadlikowska J."/>
            <person name="Eastwood D.C."/>
            <person name="Hamelin R.C."/>
            <person name="Grigoriev I.V."/>
            <person name="U'Ren J.M."/>
        </authorList>
    </citation>
    <scope>NUCLEOTIDE SEQUENCE [LARGE SCALE GENOMIC DNA]</scope>
    <source>
        <strain evidence="1 2">ER1909</strain>
    </source>
</reference>
<comment type="caution">
    <text evidence="1">The sequence shown here is derived from an EMBL/GenBank/DDBJ whole genome shotgun (WGS) entry which is preliminary data.</text>
</comment>
<organism evidence="1 2">
    <name type="scientific">Hypoxylon rubiginosum</name>
    <dbReference type="NCBI Taxonomy" id="110542"/>
    <lineage>
        <taxon>Eukaryota</taxon>
        <taxon>Fungi</taxon>
        <taxon>Dikarya</taxon>
        <taxon>Ascomycota</taxon>
        <taxon>Pezizomycotina</taxon>
        <taxon>Sordariomycetes</taxon>
        <taxon>Xylariomycetidae</taxon>
        <taxon>Xylariales</taxon>
        <taxon>Hypoxylaceae</taxon>
        <taxon>Hypoxylon</taxon>
    </lineage>
</organism>
<dbReference type="Proteomes" id="UP001497680">
    <property type="component" value="Unassembled WGS sequence"/>
</dbReference>
<evidence type="ECO:0000313" key="2">
    <source>
        <dbReference type="Proteomes" id="UP001497680"/>
    </source>
</evidence>